<protein>
    <submittedName>
        <fullName evidence="2">Uncharacterized protein</fullName>
    </submittedName>
</protein>
<sequence>MGADSDWETAPARLGAEEIATWNSAMAQGPNCPGYPRWCVGDLRWPCRELACAMPNRVNNPGWDGFRWKYPTGNRQENPGGDLTNGNPIGMIPPNSYQRGTTRGSRSEDARLVMAGKGSPPGEVGQKMPGW</sequence>
<proteinExistence type="predicted"/>
<dbReference type="HOGENOM" id="CLU_1924195_0_0_7"/>
<keyword evidence="3" id="KW-1185">Reference proteome</keyword>
<accession>I5AY29</accession>
<dbReference type="EMBL" id="CM001488">
    <property type="protein sequence ID" value="EIM62142.1"/>
    <property type="molecule type" value="Genomic_DNA"/>
</dbReference>
<dbReference type="Proteomes" id="UP000005778">
    <property type="component" value="Chromosome"/>
</dbReference>
<evidence type="ECO:0000313" key="3">
    <source>
        <dbReference type="Proteomes" id="UP000005778"/>
    </source>
</evidence>
<dbReference type="STRING" id="879212.DespoDRAFT_00096"/>
<gene>
    <name evidence="2" type="ORF">DespoDRAFT_00096</name>
</gene>
<evidence type="ECO:0000256" key="1">
    <source>
        <dbReference type="SAM" id="MobiDB-lite"/>
    </source>
</evidence>
<feature type="compositionally biased region" description="Polar residues" evidence="1">
    <location>
        <begin position="95"/>
        <end position="104"/>
    </location>
</feature>
<dbReference type="RefSeq" id="WP_004070485.1">
    <property type="nucleotide sequence ID" value="NZ_CM001488.1"/>
</dbReference>
<feature type="region of interest" description="Disordered" evidence="1">
    <location>
        <begin position="69"/>
        <end position="108"/>
    </location>
</feature>
<dbReference type="AlphaFoldDB" id="I5AY29"/>
<organism evidence="2 3">
    <name type="scientific">Desulfobacter postgatei 2ac9</name>
    <dbReference type="NCBI Taxonomy" id="879212"/>
    <lineage>
        <taxon>Bacteria</taxon>
        <taxon>Pseudomonadati</taxon>
        <taxon>Thermodesulfobacteriota</taxon>
        <taxon>Desulfobacteria</taxon>
        <taxon>Desulfobacterales</taxon>
        <taxon>Desulfobacteraceae</taxon>
        <taxon>Desulfobacter</taxon>
    </lineage>
</organism>
<name>I5AY29_9BACT</name>
<reference evidence="2 3" key="1">
    <citation type="submission" date="2011-09" db="EMBL/GenBank/DDBJ databases">
        <authorList>
            <consortium name="US DOE Joint Genome Institute (JGI-PGF)"/>
            <person name="Lucas S."/>
            <person name="Han J."/>
            <person name="Lapidus A."/>
            <person name="Cheng J.-F."/>
            <person name="Goodwin L."/>
            <person name="Pitluck S."/>
            <person name="Peters L."/>
            <person name="Land M.L."/>
            <person name="Hauser L."/>
            <person name="Orellana R."/>
            <person name="Lovley D."/>
            <person name="Woyke T.J."/>
        </authorList>
    </citation>
    <scope>NUCLEOTIDE SEQUENCE [LARGE SCALE GENOMIC DNA]</scope>
    <source>
        <strain evidence="2 3">2ac9</strain>
    </source>
</reference>
<evidence type="ECO:0000313" key="2">
    <source>
        <dbReference type="EMBL" id="EIM62142.1"/>
    </source>
</evidence>
<reference evidence="2 3" key="2">
    <citation type="submission" date="2012-02" db="EMBL/GenBank/DDBJ databases">
        <title>Improved High-Quality Draft sequence of Desulfobacter postgatei 2ac9.</title>
        <authorList>
            <consortium name="US DOE Joint Genome Institute"/>
            <person name="Lucas S."/>
            <person name="Han J."/>
            <person name="Lapidus A."/>
            <person name="Cheng J.-F."/>
            <person name="Goodwin L."/>
            <person name="Pitluck S."/>
            <person name="Peters L."/>
            <person name="Ovchinnikova G."/>
            <person name="Held B."/>
            <person name="Detter J.C."/>
            <person name="Han C."/>
            <person name="Tapia R."/>
            <person name="Land M."/>
            <person name="Hauser L."/>
            <person name="Kyrpides N."/>
            <person name="Ivanova N."/>
            <person name="Pagani I."/>
            <person name="Orellana R."/>
            <person name="Lovley D."/>
            <person name="Woyke T."/>
        </authorList>
    </citation>
    <scope>NUCLEOTIDE SEQUENCE [LARGE SCALE GENOMIC DNA]</scope>
    <source>
        <strain evidence="2 3">2ac9</strain>
    </source>
</reference>